<dbReference type="Pfam" id="PF00581">
    <property type="entry name" value="Rhodanese"/>
    <property type="match status" value="1"/>
</dbReference>
<dbReference type="Pfam" id="PF12368">
    <property type="entry name" value="Rhodanese_C"/>
    <property type="match status" value="1"/>
</dbReference>
<dbReference type="Gene3D" id="3.30.70.100">
    <property type="match status" value="1"/>
</dbReference>
<dbReference type="EC" id="1.14.-.-" evidence="1"/>
<accession>A0A1F5K982</accession>
<proteinExistence type="inferred from homology"/>
<dbReference type="AlphaFoldDB" id="A0A1F5K982"/>
<dbReference type="InterPro" id="IPR036873">
    <property type="entry name" value="Rhodanese-like_dom_sf"/>
</dbReference>
<dbReference type="NCBIfam" id="NF001135">
    <property type="entry name" value="PRK00142.1-3"/>
    <property type="match status" value="1"/>
</dbReference>
<evidence type="ECO:0000313" key="3">
    <source>
        <dbReference type="EMBL" id="OGE37375.1"/>
    </source>
</evidence>
<dbReference type="SMART" id="SM00450">
    <property type="entry name" value="RHOD"/>
    <property type="match status" value="1"/>
</dbReference>
<dbReference type="PANTHER" id="PTHR43268">
    <property type="entry name" value="THIOSULFATE SULFURTRANSFERASE/RHODANESE-LIKE DOMAIN-CONTAINING PROTEIN 2"/>
    <property type="match status" value="1"/>
</dbReference>
<dbReference type="InterPro" id="IPR040503">
    <property type="entry name" value="TRHO_N"/>
</dbReference>
<comment type="similarity">
    <text evidence="1">Belongs to the TrhO family.</text>
</comment>
<feature type="domain" description="Rhodanese" evidence="2">
    <location>
        <begin position="126"/>
        <end position="219"/>
    </location>
</feature>
<evidence type="ECO:0000259" key="2">
    <source>
        <dbReference type="PROSITE" id="PS50206"/>
    </source>
</evidence>
<dbReference type="Gene3D" id="3.40.250.10">
    <property type="entry name" value="Rhodanese-like domain"/>
    <property type="match status" value="1"/>
</dbReference>
<sequence length="309" mass="35408">MNSRFNVLLFYKYTKISDPEEFRVEHLKLCEKLKLKGRIIIASEGINGTVEGTIKNTEKYIKTLTKDERFSDIHFKKSIGDGKAFPKLSIKVREEIVSAHLNNDKNPKKLTGNYITPEQLHGLIHSEKKFFIIDMRNDFEHAVGYFKNSILAPFKNFRDLPMVLPVLDSLKNETIITVCTGGVRCEKASGFLIQSGFREVYQLFGGIVSYMEKYPNEDFLGTLYTFDGRVTMGFNLAAPEHVIVGKCKFCKGSAEKYYDCKNIHCKRKRHFISCDKCIDKNIGFCNQICQKSSNLESILQPSSRIYFGI</sequence>
<keyword evidence="1" id="KW-0560">Oxidoreductase</keyword>
<dbReference type="PROSITE" id="PS50206">
    <property type="entry name" value="RHODANESE_3"/>
    <property type="match status" value="1"/>
</dbReference>
<dbReference type="InterPro" id="IPR022111">
    <property type="entry name" value="Rhodanese_C"/>
</dbReference>
<organism evidence="3 4">
    <name type="scientific">Candidatus Daviesbacteria bacterium RIFCSPHIGHO2_12_FULL_37_11</name>
    <dbReference type="NCBI Taxonomy" id="1797777"/>
    <lineage>
        <taxon>Bacteria</taxon>
        <taxon>Candidatus Daviesiibacteriota</taxon>
    </lineage>
</organism>
<reference evidence="3 4" key="1">
    <citation type="journal article" date="2016" name="Nat. Commun.">
        <title>Thousands of microbial genomes shed light on interconnected biogeochemical processes in an aquifer system.</title>
        <authorList>
            <person name="Anantharaman K."/>
            <person name="Brown C.T."/>
            <person name="Hug L.A."/>
            <person name="Sharon I."/>
            <person name="Castelle C.J."/>
            <person name="Probst A.J."/>
            <person name="Thomas B.C."/>
            <person name="Singh A."/>
            <person name="Wilkins M.J."/>
            <person name="Karaoz U."/>
            <person name="Brodie E.L."/>
            <person name="Williams K.H."/>
            <person name="Hubbard S.S."/>
            <person name="Banfield J.F."/>
        </authorList>
    </citation>
    <scope>NUCLEOTIDE SEQUENCE [LARGE SCALE GENOMIC DNA]</scope>
</reference>
<evidence type="ECO:0000313" key="4">
    <source>
        <dbReference type="Proteomes" id="UP000176527"/>
    </source>
</evidence>
<comment type="catalytic activity">
    <reaction evidence="1">
        <text>uridine(34) in tRNA + AH2 + O2 = 5-hydroxyuridine(34) in tRNA + A + H2O</text>
        <dbReference type="Rhea" id="RHEA:64224"/>
        <dbReference type="Rhea" id="RHEA-COMP:11727"/>
        <dbReference type="Rhea" id="RHEA-COMP:13381"/>
        <dbReference type="ChEBI" id="CHEBI:13193"/>
        <dbReference type="ChEBI" id="CHEBI:15377"/>
        <dbReference type="ChEBI" id="CHEBI:15379"/>
        <dbReference type="ChEBI" id="CHEBI:17499"/>
        <dbReference type="ChEBI" id="CHEBI:65315"/>
        <dbReference type="ChEBI" id="CHEBI:136877"/>
    </reaction>
</comment>
<dbReference type="EMBL" id="MFDE01000044">
    <property type="protein sequence ID" value="OGE37375.1"/>
    <property type="molecule type" value="Genomic_DNA"/>
</dbReference>
<dbReference type="HAMAP" id="MF_00469">
    <property type="entry name" value="TrhO"/>
    <property type="match status" value="1"/>
</dbReference>
<name>A0A1F5K982_9BACT</name>
<keyword evidence="1" id="KW-0819">tRNA processing</keyword>
<comment type="caution">
    <text evidence="3">The sequence shown here is derived from an EMBL/GenBank/DDBJ whole genome shotgun (WGS) entry which is preliminary data.</text>
</comment>
<evidence type="ECO:0000256" key="1">
    <source>
        <dbReference type="HAMAP-Rule" id="MF_00469"/>
    </source>
</evidence>
<dbReference type="InterPro" id="IPR001763">
    <property type="entry name" value="Rhodanese-like_dom"/>
</dbReference>
<dbReference type="GO" id="GO:0006400">
    <property type="term" value="P:tRNA modification"/>
    <property type="evidence" value="ECO:0007669"/>
    <property type="project" value="UniProtKB-UniRule"/>
</dbReference>
<dbReference type="InterPro" id="IPR020936">
    <property type="entry name" value="TrhO"/>
</dbReference>
<dbReference type="Proteomes" id="UP000176527">
    <property type="component" value="Unassembled WGS sequence"/>
</dbReference>
<gene>
    <name evidence="1" type="primary">trhO</name>
    <name evidence="3" type="ORF">A3F00_02775</name>
</gene>
<dbReference type="Pfam" id="PF17773">
    <property type="entry name" value="UPF0176_N"/>
    <property type="match status" value="1"/>
</dbReference>
<dbReference type="SUPFAM" id="SSF52821">
    <property type="entry name" value="Rhodanese/Cell cycle control phosphatase"/>
    <property type="match status" value="1"/>
</dbReference>
<dbReference type="GO" id="GO:0016705">
    <property type="term" value="F:oxidoreductase activity, acting on paired donors, with incorporation or reduction of molecular oxygen"/>
    <property type="evidence" value="ECO:0007669"/>
    <property type="project" value="UniProtKB-UniRule"/>
</dbReference>
<protein>
    <recommendedName>
        <fullName evidence="1">tRNA uridine(34) hydroxylase</fullName>
        <ecNumber evidence="1">1.14.-.-</ecNumber>
    </recommendedName>
    <alternativeName>
        <fullName evidence="1">tRNA hydroxylation protein O</fullName>
    </alternativeName>
</protein>
<comment type="function">
    <text evidence="1">Catalyzes oxygen-dependent 5-hydroxyuridine (ho5U) modification at position 34 in tRNAs.</text>
</comment>
<dbReference type="PANTHER" id="PTHR43268:SF3">
    <property type="entry name" value="RHODANESE-LIKE DOMAIN-CONTAINING PROTEIN 7-RELATED"/>
    <property type="match status" value="1"/>
</dbReference>